<evidence type="ECO:0000313" key="1">
    <source>
        <dbReference type="EMBL" id="EIM78926.1"/>
    </source>
</evidence>
<evidence type="ECO:0000313" key="2">
    <source>
        <dbReference type="Proteomes" id="UP000053927"/>
    </source>
</evidence>
<reference evidence="2" key="1">
    <citation type="journal article" date="2012" name="Science">
        <title>The Paleozoic origin of enzymatic lignin decomposition reconstructed from 31 fungal genomes.</title>
        <authorList>
            <person name="Floudas D."/>
            <person name="Binder M."/>
            <person name="Riley R."/>
            <person name="Barry K."/>
            <person name="Blanchette R.A."/>
            <person name="Henrissat B."/>
            <person name="Martinez A.T."/>
            <person name="Otillar R."/>
            <person name="Spatafora J.W."/>
            <person name="Yadav J.S."/>
            <person name="Aerts A."/>
            <person name="Benoit I."/>
            <person name="Boyd A."/>
            <person name="Carlson A."/>
            <person name="Copeland A."/>
            <person name="Coutinho P.M."/>
            <person name="de Vries R.P."/>
            <person name="Ferreira P."/>
            <person name="Findley K."/>
            <person name="Foster B."/>
            <person name="Gaskell J."/>
            <person name="Glotzer D."/>
            <person name="Gorecki P."/>
            <person name="Heitman J."/>
            <person name="Hesse C."/>
            <person name="Hori C."/>
            <person name="Igarashi K."/>
            <person name="Jurgens J.A."/>
            <person name="Kallen N."/>
            <person name="Kersten P."/>
            <person name="Kohler A."/>
            <person name="Kuees U."/>
            <person name="Kumar T.K.A."/>
            <person name="Kuo A."/>
            <person name="LaButti K."/>
            <person name="Larrondo L.F."/>
            <person name="Lindquist E."/>
            <person name="Ling A."/>
            <person name="Lombard V."/>
            <person name="Lucas S."/>
            <person name="Lundell T."/>
            <person name="Martin R."/>
            <person name="McLaughlin D.J."/>
            <person name="Morgenstern I."/>
            <person name="Morin E."/>
            <person name="Murat C."/>
            <person name="Nagy L.G."/>
            <person name="Nolan M."/>
            <person name="Ohm R.A."/>
            <person name="Patyshakuliyeva A."/>
            <person name="Rokas A."/>
            <person name="Ruiz-Duenas F.J."/>
            <person name="Sabat G."/>
            <person name="Salamov A."/>
            <person name="Samejima M."/>
            <person name="Schmutz J."/>
            <person name="Slot J.C."/>
            <person name="St John F."/>
            <person name="Stenlid J."/>
            <person name="Sun H."/>
            <person name="Sun S."/>
            <person name="Syed K."/>
            <person name="Tsang A."/>
            <person name="Wiebenga A."/>
            <person name="Young D."/>
            <person name="Pisabarro A."/>
            <person name="Eastwood D.C."/>
            <person name="Martin F."/>
            <person name="Cullen D."/>
            <person name="Grigoriev I.V."/>
            <person name="Hibbett D.S."/>
        </authorList>
    </citation>
    <scope>NUCLEOTIDE SEQUENCE [LARGE SCALE GENOMIC DNA]</scope>
    <source>
        <strain evidence="2">FP-91666</strain>
    </source>
</reference>
<dbReference type="RefSeq" id="XP_007311975.1">
    <property type="nucleotide sequence ID" value="XM_007311913.1"/>
</dbReference>
<dbReference type="EMBL" id="JH687532">
    <property type="protein sequence ID" value="EIM78926.1"/>
    <property type="molecule type" value="Genomic_DNA"/>
</dbReference>
<protein>
    <submittedName>
        <fullName evidence="1">Uncharacterized protein</fullName>
    </submittedName>
</protein>
<gene>
    <name evidence="1" type="ORF">STEHIDRAFT_164192</name>
</gene>
<keyword evidence="2" id="KW-1185">Reference proteome</keyword>
<organism evidence="1 2">
    <name type="scientific">Stereum hirsutum (strain FP-91666)</name>
    <name type="common">White-rot fungus</name>
    <dbReference type="NCBI Taxonomy" id="721885"/>
    <lineage>
        <taxon>Eukaryota</taxon>
        <taxon>Fungi</taxon>
        <taxon>Dikarya</taxon>
        <taxon>Basidiomycota</taxon>
        <taxon>Agaricomycotina</taxon>
        <taxon>Agaricomycetes</taxon>
        <taxon>Russulales</taxon>
        <taxon>Stereaceae</taxon>
        <taxon>Stereum</taxon>
    </lineage>
</organism>
<sequence length="82" mass="9288">MSFLGLKPADLSMFKISSLPHSFTAASEALMPIDNEHPSVSSLASRNVSTILVLFSWRECGFCMMREREMRMQEGMGEICRR</sequence>
<dbReference type="Proteomes" id="UP000053927">
    <property type="component" value="Unassembled WGS sequence"/>
</dbReference>
<dbReference type="GeneID" id="18802579"/>
<name>R7RVD6_STEHR</name>
<dbReference type="AlphaFoldDB" id="R7RVD6"/>
<accession>R7RVD6</accession>
<dbReference type="KEGG" id="shs:STEHIDRAFT_164192"/>
<proteinExistence type="predicted"/>